<dbReference type="AlphaFoldDB" id="A0A7J6KUG2"/>
<feature type="compositionally biased region" description="Basic and acidic residues" evidence="3">
    <location>
        <begin position="256"/>
        <end position="268"/>
    </location>
</feature>
<dbReference type="Pfam" id="PF05971">
    <property type="entry name" value="Methyltransf_10"/>
    <property type="match status" value="1"/>
</dbReference>
<feature type="region of interest" description="Disordered" evidence="3">
    <location>
        <begin position="203"/>
        <end position="279"/>
    </location>
</feature>
<dbReference type="EMBL" id="JABAHT010001121">
    <property type="protein sequence ID" value="KAF4650126.1"/>
    <property type="molecule type" value="Genomic_DNA"/>
</dbReference>
<dbReference type="InterPro" id="IPR010286">
    <property type="entry name" value="METTL16/RlmF"/>
</dbReference>
<gene>
    <name evidence="4" type="ORF">FOZ61_000654</name>
</gene>
<reference evidence="4 5" key="1">
    <citation type="submission" date="2020-04" db="EMBL/GenBank/DDBJ databases">
        <title>Perkinsus olseni comparative genomics.</title>
        <authorList>
            <person name="Bogema D.R."/>
        </authorList>
    </citation>
    <scope>NUCLEOTIDE SEQUENCE [LARGE SCALE GENOMIC DNA]</scope>
    <source>
        <strain evidence="4">ATCC PRA-179</strain>
    </source>
</reference>
<dbReference type="PANTHER" id="PTHR13393">
    <property type="entry name" value="SAM-DEPENDENT METHYLTRANSFERASE"/>
    <property type="match status" value="1"/>
</dbReference>
<comment type="caution">
    <text evidence="4">The sequence shown here is derived from an EMBL/GenBank/DDBJ whole genome shotgun (WGS) entry which is preliminary data.</text>
</comment>
<sequence>MRADPRCFLSTVTGNRQQHKVRERFAAKDNDDGHLAFDQLGRFSIPPEAGFPPKGKFILKVYQVTEQEQQGEGQTTGGGGGGGGGGQKLVGTQLSQLPLDDHRGLIFGSEFENITEDNLILDRGQGVHNQHVAIWYSTQRQRMMIQSINGTTTIHSITRAAHTLINSDKYLLSNKTPNTLKLQITPLDGKKAFTADKCLFTISTPPQGSQQQQTNSKDKKQQQQQQPMKLYFVEGPHCGPDRRTAERLQQQQQQERQARDRAREDDRPGGGTTTGGHYRGSRDRMVVVVLVTGYVVNLEMTLSGGVGGGRGGYVNNTYKMHPRNRHIKPVDYKELSIKTGCEELAQYVYHNRFGGYSINYNNRNAVKCLTKCILLHLYNIKGWTVPDGCLIPPVPTRENYIHHLADLIHPQQQQQQQSSSECYRDTSVKGIDVGIGGNGIYSLLGSALYGWQMFGTEVSQESIDNVQSIIDNNKDIVNITIKKQEDKMKIFEGCIVLEDTYTFSMCNPPFYENDDNNKDAMMNRNPYKDYGGSTVEMRCQGGELGFLT</sequence>
<feature type="non-terminal residue" evidence="4">
    <location>
        <position position="1"/>
    </location>
</feature>
<name>A0A7J6KUG2_PEROL</name>
<feature type="compositionally biased region" description="Low complexity" evidence="3">
    <location>
        <begin position="203"/>
        <end position="215"/>
    </location>
</feature>
<dbReference type="InterPro" id="IPR029063">
    <property type="entry name" value="SAM-dependent_MTases_sf"/>
</dbReference>
<dbReference type="SUPFAM" id="SSF53335">
    <property type="entry name" value="S-adenosyl-L-methionine-dependent methyltransferases"/>
    <property type="match status" value="1"/>
</dbReference>
<dbReference type="GO" id="GO:0008168">
    <property type="term" value="F:methyltransferase activity"/>
    <property type="evidence" value="ECO:0007669"/>
    <property type="project" value="UniProtKB-KW"/>
</dbReference>
<keyword evidence="1" id="KW-0489">Methyltransferase</keyword>
<feature type="region of interest" description="Disordered" evidence="3">
    <location>
        <begin position="68"/>
        <end position="90"/>
    </location>
</feature>
<protein>
    <submittedName>
        <fullName evidence="4">Uncharacterized protein</fullName>
    </submittedName>
</protein>
<dbReference type="Proteomes" id="UP000570595">
    <property type="component" value="Unassembled WGS sequence"/>
</dbReference>
<keyword evidence="2" id="KW-0808">Transferase</keyword>
<dbReference type="Gene3D" id="3.40.50.150">
    <property type="entry name" value="Vaccinia Virus protein VP39"/>
    <property type="match status" value="1"/>
</dbReference>
<feature type="compositionally biased region" description="Gly residues" evidence="3">
    <location>
        <begin position="269"/>
        <end position="278"/>
    </location>
</feature>
<evidence type="ECO:0000313" key="5">
    <source>
        <dbReference type="Proteomes" id="UP000570595"/>
    </source>
</evidence>
<accession>A0A7J6KUG2</accession>
<feature type="compositionally biased region" description="Gly residues" evidence="3">
    <location>
        <begin position="74"/>
        <end position="88"/>
    </location>
</feature>
<organism evidence="4 5">
    <name type="scientific">Perkinsus olseni</name>
    <name type="common">Perkinsus atlanticus</name>
    <dbReference type="NCBI Taxonomy" id="32597"/>
    <lineage>
        <taxon>Eukaryota</taxon>
        <taxon>Sar</taxon>
        <taxon>Alveolata</taxon>
        <taxon>Perkinsozoa</taxon>
        <taxon>Perkinsea</taxon>
        <taxon>Perkinsida</taxon>
        <taxon>Perkinsidae</taxon>
        <taxon>Perkinsus</taxon>
    </lineage>
</organism>
<dbReference type="GO" id="GO:0070475">
    <property type="term" value="P:rRNA base methylation"/>
    <property type="evidence" value="ECO:0007669"/>
    <property type="project" value="TreeGrafter"/>
</dbReference>
<dbReference type="PANTHER" id="PTHR13393:SF0">
    <property type="entry name" value="RNA N6-ADENOSINE-METHYLTRANSFERASE METTL16"/>
    <property type="match status" value="1"/>
</dbReference>
<evidence type="ECO:0000256" key="1">
    <source>
        <dbReference type="ARBA" id="ARBA00022603"/>
    </source>
</evidence>
<evidence type="ECO:0000256" key="2">
    <source>
        <dbReference type="ARBA" id="ARBA00022679"/>
    </source>
</evidence>
<dbReference type="OrthoDB" id="514248at2759"/>
<evidence type="ECO:0000256" key="3">
    <source>
        <dbReference type="SAM" id="MobiDB-lite"/>
    </source>
</evidence>
<proteinExistence type="predicted"/>
<evidence type="ECO:0000313" key="4">
    <source>
        <dbReference type="EMBL" id="KAF4650126.1"/>
    </source>
</evidence>